<dbReference type="KEGG" id="bbig:BBBOND_0003330"/>
<feature type="transmembrane region" description="Helical" evidence="1">
    <location>
        <begin position="1606"/>
        <end position="1627"/>
    </location>
</feature>
<keyword evidence="1" id="KW-0812">Transmembrane</keyword>
<organism evidence="2">
    <name type="scientific">Babesia bigemina</name>
    <dbReference type="NCBI Taxonomy" id="5866"/>
    <lineage>
        <taxon>Eukaryota</taxon>
        <taxon>Sar</taxon>
        <taxon>Alveolata</taxon>
        <taxon>Apicomplexa</taxon>
        <taxon>Aconoidasida</taxon>
        <taxon>Piroplasmida</taxon>
        <taxon>Babesiidae</taxon>
        <taxon>Babesia</taxon>
    </lineage>
</organism>
<name>A0A061BJK2_BABBI</name>
<dbReference type="VEuPathDB" id="PiroplasmaDB:BBBOND_0003330"/>
<gene>
    <name evidence="2" type="ORF">BBBOND_0003330</name>
</gene>
<evidence type="ECO:0000313" key="2">
    <source>
        <dbReference type="EMBL" id="CDR71674.1"/>
    </source>
</evidence>
<dbReference type="RefSeq" id="XP_012770621.1">
    <property type="nucleotide sequence ID" value="XM_012915167.1"/>
</dbReference>
<dbReference type="OrthoDB" id="10254720at2759"/>
<evidence type="ECO:0008006" key="3">
    <source>
        <dbReference type="Google" id="ProtNLM"/>
    </source>
</evidence>
<dbReference type="GeneID" id="24561895"/>
<reference evidence="2" key="1">
    <citation type="journal article" date="2014" name="Nucleic Acids Res.">
        <title>The evolutionary dynamics of variant antigen genes in Babesia reveal a history of genomic innovation underlying host-parasite interaction.</title>
        <authorList>
            <person name="Jackson A.P."/>
            <person name="Otto T.D."/>
            <person name="Darby A."/>
            <person name="Ramaprasad A."/>
            <person name="Xia D."/>
            <person name="Echaide I.E."/>
            <person name="Farber M."/>
            <person name="Gahlot S."/>
            <person name="Gamble J."/>
            <person name="Gupta D."/>
            <person name="Gupta Y."/>
            <person name="Jackson L."/>
            <person name="Malandrin L."/>
            <person name="Malas T.B."/>
            <person name="Moussa E."/>
            <person name="Nair M."/>
            <person name="Reid AJ."/>
            <person name="Sanders M."/>
            <person name="Sharma J."/>
            <person name="Tracey A."/>
            <person name="Quail M.A."/>
            <person name="Weir W."/>
            <person name="Wastling J.M."/>
            <person name="Hall N."/>
            <person name="Willadsen P."/>
            <person name="Lingelbach K."/>
            <person name="Shiels B."/>
            <person name="Tait A."/>
            <person name="Berriman M."/>
            <person name="Allred D.R."/>
            <person name="Pain A."/>
        </authorList>
    </citation>
    <scope>NUCLEOTIDE SEQUENCE</scope>
    <source>
        <strain evidence="2">Bond</strain>
    </source>
</reference>
<accession>A0A061BJK2</accession>
<keyword evidence="1" id="KW-1133">Transmembrane helix</keyword>
<sequence>MGFLSGVLGAVKNENEVITYDNNLQTKLKDVLDTLNTKIGSGRTGLAVSVGAVREWLEGYEGEVKKRTENVKKRLNALRTIIANTTSEIDSLKNSKLETQLSHWKTTVGEMDKWVEETEREHISKLNGALQVEIKRELKPIKTVINVLHESAQNDLFQWQAGQVDSVLVKQMTEIVTGINDLREEKQKHFISIYGRLKNAEVFLKNDLDREYRDVITKKFENLKLQMAQIDPDNVLFGAYNKNSQIYQEVNDITTKLRTTGEELKSNNDNLNAWKREAEKAISKAKQKVTDVVDVLHGREQLKENNVTKRIAVETAAKVLNDEAKILMRAIEAAKGNLSTTVAAAQSAIRDVDGSLKDGLHRLKTGINAGIRSYVQKLADAFTAGIPKAGWSGREGFNAFKGVMKGNTLNSDSKFGEQLEDIGFSNPDLALAIETALKYFNQQKAAWDKKSKDLASALTQDLNDKVEAFLPKDKELVGSSEKVGLEQLLPYSSNHGTGSKKDLDAKVRAIEGVDKILDNINYPEGKGNKLNMKHISEAHNDIRKKFNEYTGTVEKLLHGDLSFSTKDHLNFHLMKLSAMLTDNVTLYSDVTHGLETIHKELQDIYNNELSTKPGNIQTVINSVLTKIKKLEDIPADIEKKKEEAVNKMAELKAEVETYIVFIRQAVEQAERAFSDAVNAVLIAVKSSFNFITIQFRKFFADGRKADQVALKKLVDEQVPIIKSIIDDDKRNGIKGLLKWLYDAKGSRLSQIVTTLGPPAQPKDYSEKFMTLSTKFEDYADVILAYVEHQAMTPGKTASLPTDQSERVRDIKTVLDNLLGHLTINDTKIHNFDHIYVSYLTALNDSLNKLSPTFSSPSPLLAPLKAGLSKFAEQLGHAYVNRYSGQKYTALTEQKQVPDPKQPGTDQKITVDVLTPEGRNCAKVCLTIVEMVTKNFVELQDECQVYKSKQINTYDDNLFGECFTKRGFTVTSDKGRQHGELQDKSDMNGIKVEKLRNNVISNAANNDLLKRWKQAKNAKNKVRPTKGTVDITLFDVIDFLQGYLVTYYKVRHLRHIEKPVAPSNVYQMLQWLLGLWYHPVCFPLRVSTMELFPKPKGMEGKTHREIGSANLKLEAYPHTLTPNGFATKLLENVCLYSNDVLIAILGHGHAGGRYACDFYTNEDNLDYPSSAALCFDMLVDVSFRVYEQLYFLFVQCSRTYESNSWQECWYGQGIAGSSWTCNEKQCGNQNCPQLADQKANQNAGQRANQSAALTCDLHSKCGLKSPLQSFLEDGLQGFLPHQFEKPGCKLTCTVSKHGGIPCKTPMGFSYIGSISSHTKQGEHIAKALDAFCGQVVSPLSKFCAYLVCLLQRPPQNLSDMFSFYNNFLYGWENAGKDHRSDAFDSAVTKAYFGVSYEELDPSLLFSSSHSAEHKSRDLFSLLCHGDNKTVTTCGRYLQPISANTWTLFSKQNGDKYLSWIVYLSESFYNLLDQLYKECCKNCTSAGSRCHGKTCVADCKVRSHYASLASAAESKTPAPAPTDHHHNQLCKPISHCPFTRPTFCKYGFVLKSLSNMSGDNGEETMRTCKDLCNALQKVLSDKIDDGAPLAKLVHETIPNFLFKIREPFIWLNVALWLLSVLYLLHIMVIRLDLLHIKSHLHSPSSHRIAAQSLLAAARVNKLNRVFYLQP</sequence>
<protein>
    <recommendedName>
        <fullName evidence="3">C3H1-type domain-containing protein</fullName>
    </recommendedName>
</protein>
<proteinExistence type="predicted"/>
<dbReference type="EMBL" id="LK055105">
    <property type="protein sequence ID" value="CDR71674.1"/>
    <property type="molecule type" value="Genomic_DNA"/>
</dbReference>
<evidence type="ECO:0000256" key="1">
    <source>
        <dbReference type="SAM" id="Phobius"/>
    </source>
</evidence>
<keyword evidence="1" id="KW-0472">Membrane</keyword>
<reference evidence="2" key="2">
    <citation type="submission" date="2014-06" db="EMBL/GenBank/DDBJ databases">
        <authorList>
            <person name="Aslett M."/>
            <person name="De Silva Nishadi"/>
        </authorList>
    </citation>
    <scope>NUCLEOTIDE SEQUENCE</scope>
    <source>
        <strain evidence="2">Bond</strain>
    </source>
</reference>